<gene>
    <name evidence="1" type="ORF">DSO57_1004216</name>
</gene>
<comment type="caution">
    <text evidence="1">The sequence shown here is derived from an EMBL/GenBank/DDBJ whole genome shotgun (WGS) entry which is preliminary data.</text>
</comment>
<evidence type="ECO:0000313" key="2">
    <source>
        <dbReference type="Proteomes" id="UP001165960"/>
    </source>
</evidence>
<protein>
    <submittedName>
        <fullName evidence="1">Uncharacterized protein</fullName>
    </submittedName>
</protein>
<evidence type="ECO:0000313" key="1">
    <source>
        <dbReference type="EMBL" id="KAJ9051479.1"/>
    </source>
</evidence>
<dbReference type="EMBL" id="QTSX02007110">
    <property type="protein sequence ID" value="KAJ9051479.1"/>
    <property type="molecule type" value="Genomic_DNA"/>
</dbReference>
<accession>A0ACC2RN48</accession>
<keyword evidence="2" id="KW-1185">Reference proteome</keyword>
<proteinExistence type="predicted"/>
<reference evidence="1" key="1">
    <citation type="submission" date="2022-04" db="EMBL/GenBank/DDBJ databases">
        <title>Genome of the entomopathogenic fungus Entomophthora muscae.</title>
        <authorList>
            <person name="Elya C."/>
            <person name="Lovett B.R."/>
            <person name="Lee E."/>
            <person name="Macias A.M."/>
            <person name="Hajek A.E."/>
            <person name="De Bivort B.L."/>
            <person name="Kasson M.T."/>
            <person name="De Fine Licht H.H."/>
            <person name="Stajich J.E."/>
        </authorList>
    </citation>
    <scope>NUCLEOTIDE SEQUENCE</scope>
    <source>
        <strain evidence="1">Berkeley</strain>
    </source>
</reference>
<organism evidence="1 2">
    <name type="scientific">Entomophthora muscae</name>
    <dbReference type="NCBI Taxonomy" id="34485"/>
    <lineage>
        <taxon>Eukaryota</taxon>
        <taxon>Fungi</taxon>
        <taxon>Fungi incertae sedis</taxon>
        <taxon>Zoopagomycota</taxon>
        <taxon>Entomophthoromycotina</taxon>
        <taxon>Entomophthoromycetes</taxon>
        <taxon>Entomophthorales</taxon>
        <taxon>Entomophthoraceae</taxon>
        <taxon>Entomophthora</taxon>
    </lineage>
</organism>
<name>A0ACC2RN48_9FUNG</name>
<sequence length="312" mass="35611">MKVFATTLNCYKTQFYHNTTFDWFSENLTSSLKRDPNHLPDLIAIAFQEFLPLDKAFGYGDEEYETSIGNMLLKAIDQGMQDFFTQSLLERGSKKTAKKMKAITFKLVKMTRHVGNALFIFSHQNLIPSEISVDRLGLGWFWLGNKGAVAIRLVFEGENRDGKALKWTVCFLSCHLDANKTDSQARNHQFQELASKINFPEYSGLSNKKYSSLEEQDAIVLMGDLNYRVYDSSKSAQELIAHYHSGQIEELQVFDQLSQEFSRKSGFLSQFYEAPINFLPTYKVIPGTGKLDSSRIPSWCDRILISSPLLCL</sequence>
<dbReference type="Proteomes" id="UP001165960">
    <property type="component" value="Unassembled WGS sequence"/>
</dbReference>